<dbReference type="STRING" id="83401.SAMN05421742_104235"/>
<gene>
    <name evidence="4" type="ORF">SAMN05421742_104235</name>
</gene>
<protein>
    <submittedName>
        <fullName evidence="4">Coenzyme F420 hydrogenase subunit beta</fullName>
    </submittedName>
</protein>
<dbReference type="Pfam" id="PF04432">
    <property type="entry name" value="FrhB_FdhB_C"/>
    <property type="match status" value="1"/>
</dbReference>
<feature type="region of interest" description="Disordered" evidence="1">
    <location>
        <begin position="1"/>
        <end position="22"/>
    </location>
</feature>
<evidence type="ECO:0000259" key="2">
    <source>
        <dbReference type="Pfam" id="PF04422"/>
    </source>
</evidence>
<name>A0A1G7ZVQ9_9PROT</name>
<dbReference type="GO" id="GO:0052592">
    <property type="term" value="F:oxidoreductase activity, acting on CH or CH2 groups, with an iron-sulfur protein as acceptor"/>
    <property type="evidence" value="ECO:0007669"/>
    <property type="project" value="TreeGrafter"/>
</dbReference>
<dbReference type="InterPro" id="IPR007525">
    <property type="entry name" value="FrhB_FdhB_C"/>
</dbReference>
<dbReference type="PANTHER" id="PTHR31332:SF0">
    <property type="entry name" value="7-HYDROXYMETHYL CHLOROPHYLL A REDUCTASE, CHLOROPLASTIC"/>
    <property type="match status" value="1"/>
</dbReference>
<dbReference type="PANTHER" id="PTHR31332">
    <property type="entry name" value="7-HYDROXYMETHYL CHLOROPHYLL A REDUCTASE, CHLOROPLASTIC"/>
    <property type="match status" value="1"/>
</dbReference>
<feature type="compositionally biased region" description="Low complexity" evidence="1">
    <location>
        <begin position="1"/>
        <end position="14"/>
    </location>
</feature>
<dbReference type="Proteomes" id="UP000217076">
    <property type="component" value="Unassembled WGS sequence"/>
</dbReference>
<reference evidence="5" key="1">
    <citation type="submission" date="2016-10" db="EMBL/GenBank/DDBJ databases">
        <authorList>
            <person name="Varghese N."/>
            <person name="Submissions S."/>
        </authorList>
    </citation>
    <scope>NUCLEOTIDE SEQUENCE [LARGE SCALE GENOMIC DNA]</scope>
    <source>
        <strain evidence="5">930I</strain>
    </source>
</reference>
<feature type="compositionally biased region" description="Basic and acidic residues" evidence="1">
    <location>
        <begin position="408"/>
        <end position="421"/>
    </location>
</feature>
<keyword evidence="5" id="KW-1185">Reference proteome</keyword>
<evidence type="ECO:0000313" key="5">
    <source>
        <dbReference type="Proteomes" id="UP000217076"/>
    </source>
</evidence>
<evidence type="ECO:0000313" key="4">
    <source>
        <dbReference type="EMBL" id="SDH12742.1"/>
    </source>
</evidence>
<dbReference type="OrthoDB" id="593768at2"/>
<evidence type="ECO:0000259" key="3">
    <source>
        <dbReference type="Pfam" id="PF04432"/>
    </source>
</evidence>
<evidence type="ECO:0000256" key="1">
    <source>
        <dbReference type="SAM" id="MobiDB-lite"/>
    </source>
</evidence>
<dbReference type="InterPro" id="IPR007516">
    <property type="entry name" value="Co_F420_Hydgase/DH_bsu_N"/>
</dbReference>
<dbReference type="Pfam" id="PF04422">
    <property type="entry name" value="FrhB_FdhB_N"/>
    <property type="match status" value="1"/>
</dbReference>
<dbReference type="AlphaFoldDB" id="A0A1G7ZVQ9"/>
<dbReference type="RefSeq" id="WP_092618133.1">
    <property type="nucleotide sequence ID" value="NZ_FNCV01000004.1"/>
</dbReference>
<feature type="domain" description="Coenzyme F420 hydrogenase/dehydrogenase beta subunit N-terminal" evidence="2">
    <location>
        <begin position="81"/>
        <end position="157"/>
    </location>
</feature>
<dbReference type="InterPro" id="IPR045220">
    <property type="entry name" value="FRHB/FDHB/HCAR-like"/>
</dbReference>
<feature type="domain" description="Coenzyme F420 hydrogenase/dehydrogenase beta subunit C-terminal" evidence="3">
    <location>
        <begin position="165"/>
        <end position="303"/>
    </location>
</feature>
<dbReference type="EMBL" id="FNCV01000004">
    <property type="protein sequence ID" value="SDH12742.1"/>
    <property type="molecule type" value="Genomic_DNA"/>
</dbReference>
<proteinExistence type="predicted"/>
<feature type="region of interest" description="Disordered" evidence="1">
    <location>
        <begin position="402"/>
        <end position="421"/>
    </location>
</feature>
<organism evidence="4 5">
    <name type="scientific">Roseospirillum parvum</name>
    <dbReference type="NCBI Taxonomy" id="83401"/>
    <lineage>
        <taxon>Bacteria</taxon>
        <taxon>Pseudomonadati</taxon>
        <taxon>Pseudomonadota</taxon>
        <taxon>Alphaproteobacteria</taxon>
        <taxon>Rhodospirillales</taxon>
        <taxon>Rhodospirillaceae</taxon>
        <taxon>Roseospirillum</taxon>
    </lineage>
</organism>
<accession>A0A1G7ZVQ9</accession>
<sequence>MPDTAPATAPETAPETPPLAPPVARDLCTDCGLSRTAEPRRCGRACQFMAPDYPALEARVHGRARDPGRGDERFFGPYRAMHRARLEPPRPGAQWSGLTTRLGQRLLESGRVEAVLATAPDPADPWRPRPVLITEPAQLAGCRGMRMGVAPLLALLETARQRGIRRLGVIGIPCQIYPLRALEAELGFDEITVIGIPCSDNTSTENFHHFLGLLTDAPERVTYLEFMPDYHVELRFSDRATRRIPFLKLPLSKLPADFFPLTCKTCVDYVNVLADLTVGYMAGQGEQWLIVRNEKGAGLLELLGDEVVLSELGDAGKRTGSVKGFLANTERAAGGLPTRAMPDWARPIVAWLMPRTGPRGLELARARLEMKALETIVHLRHAHPKRLQRMVPEHVWRLAEPYGLTPTPDERGGGERLSDGT</sequence>